<evidence type="ECO:0000313" key="1">
    <source>
        <dbReference type="Proteomes" id="UP000887565"/>
    </source>
</evidence>
<evidence type="ECO:0000313" key="2">
    <source>
        <dbReference type="WBParaSite" id="nRc.2.0.1.t25863-RA"/>
    </source>
</evidence>
<organism evidence="1 2">
    <name type="scientific">Romanomermis culicivorax</name>
    <name type="common">Nematode worm</name>
    <dbReference type="NCBI Taxonomy" id="13658"/>
    <lineage>
        <taxon>Eukaryota</taxon>
        <taxon>Metazoa</taxon>
        <taxon>Ecdysozoa</taxon>
        <taxon>Nematoda</taxon>
        <taxon>Enoplea</taxon>
        <taxon>Dorylaimia</taxon>
        <taxon>Mermithida</taxon>
        <taxon>Mermithoidea</taxon>
        <taxon>Mermithidae</taxon>
        <taxon>Romanomermis</taxon>
    </lineage>
</organism>
<keyword evidence="1" id="KW-1185">Reference proteome</keyword>
<accession>A0A915JIC1</accession>
<reference evidence="2" key="1">
    <citation type="submission" date="2022-11" db="UniProtKB">
        <authorList>
            <consortium name="WormBaseParasite"/>
        </authorList>
    </citation>
    <scope>IDENTIFICATION</scope>
</reference>
<dbReference type="WBParaSite" id="nRc.2.0.1.t25863-RA">
    <property type="protein sequence ID" value="nRc.2.0.1.t25863-RA"/>
    <property type="gene ID" value="nRc.2.0.1.g25863"/>
</dbReference>
<protein>
    <submittedName>
        <fullName evidence="2">Uncharacterized protein</fullName>
    </submittedName>
</protein>
<sequence length="98" mass="11731">MVPTLDEEVALMAMELMNRIYMEAGLEIETIRYYELQFHVLQANLPEKLRYIFEAQLAEWTMTRPPWKSYEAAVRACPCLFMKLLRLGRIPQNFMEFH</sequence>
<proteinExistence type="predicted"/>
<name>A0A915JIC1_ROMCU</name>
<dbReference type="AlphaFoldDB" id="A0A915JIC1"/>
<dbReference type="Proteomes" id="UP000887565">
    <property type="component" value="Unplaced"/>
</dbReference>